<dbReference type="InterPro" id="IPR052929">
    <property type="entry name" value="RNase_H-like_EbsB-rel"/>
</dbReference>
<proteinExistence type="predicted"/>
<dbReference type="EnsemblPlants" id="AET2Gv20464400.1">
    <property type="protein sequence ID" value="AET2Gv20464400.1"/>
    <property type="gene ID" value="AET2Gv20464400"/>
</dbReference>
<dbReference type="Gene3D" id="3.30.420.10">
    <property type="entry name" value="Ribonuclease H-like superfamily/Ribonuclease H"/>
    <property type="match status" value="1"/>
</dbReference>
<name>A0A453BDG5_AEGTS</name>
<reference evidence="2" key="4">
    <citation type="submission" date="2019-03" db="UniProtKB">
        <authorList>
            <consortium name="EnsemblPlants"/>
        </authorList>
    </citation>
    <scope>IDENTIFICATION</scope>
</reference>
<dbReference type="GO" id="GO:0003676">
    <property type="term" value="F:nucleic acid binding"/>
    <property type="evidence" value="ECO:0007669"/>
    <property type="project" value="InterPro"/>
</dbReference>
<dbReference type="STRING" id="200361.A0A453BDG5"/>
<dbReference type="Proteomes" id="UP000015105">
    <property type="component" value="Chromosome 2D"/>
</dbReference>
<sequence length="164" mass="18108">GWLRPPMGFVKLNVDASFDHDLLRGTAGAVLRDDKGRFIVGGSWRLDWCADVLTAEALALRFGLTLAQKAGCNRLIVNSDNTEVIDMMKNGGQSAGAATAVFDDCYFMACEFTITRFEHCNREANKVAHEIARLANFSTTRDWFEELMVGIVSLLIDDVTVISN</sequence>
<dbReference type="GO" id="GO:0004523">
    <property type="term" value="F:RNA-DNA hybrid ribonuclease activity"/>
    <property type="evidence" value="ECO:0007669"/>
    <property type="project" value="InterPro"/>
</dbReference>
<reference evidence="2" key="5">
    <citation type="journal article" date="2021" name="G3 (Bethesda)">
        <title>Aegilops tauschii genome assembly Aet v5.0 features greater sequence contiguity and improved annotation.</title>
        <authorList>
            <person name="Wang L."/>
            <person name="Zhu T."/>
            <person name="Rodriguez J.C."/>
            <person name="Deal K.R."/>
            <person name="Dubcovsky J."/>
            <person name="McGuire P.E."/>
            <person name="Lux T."/>
            <person name="Spannagl M."/>
            <person name="Mayer K.F.X."/>
            <person name="Baldrich P."/>
            <person name="Meyers B.C."/>
            <person name="Huo N."/>
            <person name="Gu Y.Q."/>
            <person name="Zhou H."/>
            <person name="Devos K.M."/>
            <person name="Bennetzen J.L."/>
            <person name="Unver T."/>
            <person name="Budak H."/>
            <person name="Gulick P.J."/>
            <person name="Galiba G."/>
            <person name="Kalapos B."/>
            <person name="Nelson D.R."/>
            <person name="Li P."/>
            <person name="You F.M."/>
            <person name="Luo M.C."/>
            <person name="Dvorak J."/>
        </authorList>
    </citation>
    <scope>NUCLEOTIDE SEQUENCE [LARGE SCALE GENOMIC DNA]</scope>
    <source>
        <strain evidence="2">cv. AL8/78</strain>
    </source>
</reference>
<reference evidence="3" key="2">
    <citation type="journal article" date="2017" name="Nat. Plants">
        <title>The Aegilops tauschii genome reveals multiple impacts of transposons.</title>
        <authorList>
            <person name="Zhao G."/>
            <person name="Zou C."/>
            <person name="Li K."/>
            <person name="Wang K."/>
            <person name="Li T."/>
            <person name="Gao L."/>
            <person name="Zhang X."/>
            <person name="Wang H."/>
            <person name="Yang Z."/>
            <person name="Liu X."/>
            <person name="Jiang W."/>
            <person name="Mao L."/>
            <person name="Kong X."/>
            <person name="Jiao Y."/>
            <person name="Jia J."/>
        </authorList>
    </citation>
    <scope>NUCLEOTIDE SEQUENCE [LARGE SCALE GENOMIC DNA]</scope>
    <source>
        <strain evidence="3">cv. AL8/78</strain>
    </source>
</reference>
<evidence type="ECO:0000313" key="2">
    <source>
        <dbReference type="EnsemblPlants" id="AET2Gv20464400.1"/>
    </source>
</evidence>
<dbReference type="InterPro" id="IPR036397">
    <property type="entry name" value="RNaseH_sf"/>
</dbReference>
<organism evidence="2 3">
    <name type="scientific">Aegilops tauschii subsp. strangulata</name>
    <name type="common">Goatgrass</name>
    <dbReference type="NCBI Taxonomy" id="200361"/>
    <lineage>
        <taxon>Eukaryota</taxon>
        <taxon>Viridiplantae</taxon>
        <taxon>Streptophyta</taxon>
        <taxon>Embryophyta</taxon>
        <taxon>Tracheophyta</taxon>
        <taxon>Spermatophyta</taxon>
        <taxon>Magnoliopsida</taxon>
        <taxon>Liliopsida</taxon>
        <taxon>Poales</taxon>
        <taxon>Poaceae</taxon>
        <taxon>BOP clade</taxon>
        <taxon>Pooideae</taxon>
        <taxon>Triticodae</taxon>
        <taxon>Triticeae</taxon>
        <taxon>Triticinae</taxon>
        <taxon>Aegilops</taxon>
    </lineage>
</organism>
<dbReference type="SUPFAM" id="SSF53098">
    <property type="entry name" value="Ribonuclease H-like"/>
    <property type="match status" value="1"/>
</dbReference>
<feature type="domain" description="RNase H type-1" evidence="1">
    <location>
        <begin position="13"/>
        <end position="134"/>
    </location>
</feature>
<dbReference type="Pfam" id="PF13456">
    <property type="entry name" value="RVT_3"/>
    <property type="match status" value="1"/>
</dbReference>
<dbReference type="InterPro" id="IPR012337">
    <property type="entry name" value="RNaseH-like_sf"/>
</dbReference>
<evidence type="ECO:0000259" key="1">
    <source>
        <dbReference type="Pfam" id="PF13456"/>
    </source>
</evidence>
<evidence type="ECO:0000313" key="3">
    <source>
        <dbReference type="Proteomes" id="UP000015105"/>
    </source>
</evidence>
<dbReference type="PANTHER" id="PTHR47074">
    <property type="entry name" value="BNAC02G40300D PROTEIN"/>
    <property type="match status" value="1"/>
</dbReference>
<dbReference type="Gramene" id="AET2Gv20464400.1">
    <property type="protein sequence ID" value="AET2Gv20464400.1"/>
    <property type="gene ID" value="AET2Gv20464400"/>
</dbReference>
<keyword evidence="3" id="KW-1185">Reference proteome</keyword>
<reference evidence="2" key="3">
    <citation type="journal article" date="2017" name="Nature">
        <title>Genome sequence of the progenitor of the wheat D genome Aegilops tauschii.</title>
        <authorList>
            <person name="Luo M.C."/>
            <person name="Gu Y.Q."/>
            <person name="Puiu D."/>
            <person name="Wang H."/>
            <person name="Twardziok S.O."/>
            <person name="Deal K.R."/>
            <person name="Huo N."/>
            <person name="Zhu T."/>
            <person name="Wang L."/>
            <person name="Wang Y."/>
            <person name="McGuire P.E."/>
            <person name="Liu S."/>
            <person name="Long H."/>
            <person name="Ramasamy R.K."/>
            <person name="Rodriguez J.C."/>
            <person name="Van S.L."/>
            <person name="Yuan L."/>
            <person name="Wang Z."/>
            <person name="Xia Z."/>
            <person name="Xiao L."/>
            <person name="Anderson O.D."/>
            <person name="Ouyang S."/>
            <person name="Liang Y."/>
            <person name="Zimin A.V."/>
            <person name="Pertea G."/>
            <person name="Qi P."/>
            <person name="Bennetzen J.L."/>
            <person name="Dai X."/>
            <person name="Dawson M.W."/>
            <person name="Muller H.G."/>
            <person name="Kugler K."/>
            <person name="Rivarola-Duarte L."/>
            <person name="Spannagl M."/>
            <person name="Mayer K.F.X."/>
            <person name="Lu F.H."/>
            <person name="Bevan M.W."/>
            <person name="Leroy P."/>
            <person name="Li P."/>
            <person name="You F.M."/>
            <person name="Sun Q."/>
            <person name="Liu Z."/>
            <person name="Lyons E."/>
            <person name="Wicker T."/>
            <person name="Salzberg S.L."/>
            <person name="Devos K.M."/>
            <person name="Dvorak J."/>
        </authorList>
    </citation>
    <scope>NUCLEOTIDE SEQUENCE [LARGE SCALE GENOMIC DNA]</scope>
    <source>
        <strain evidence="2">cv. AL8/78</strain>
    </source>
</reference>
<protein>
    <recommendedName>
        <fullName evidence="1">RNase H type-1 domain-containing protein</fullName>
    </recommendedName>
</protein>
<dbReference type="InterPro" id="IPR002156">
    <property type="entry name" value="RNaseH_domain"/>
</dbReference>
<dbReference type="PANTHER" id="PTHR47074:SF47">
    <property type="entry name" value="RNASE H TYPE-1 DOMAIN-CONTAINING PROTEIN"/>
    <property type="match status" value="1"/>
</dbReference>
<dbReference type="AlphaFoldDB" id="A0A453BDG5"/>
<reference evidence="3" key="1">
    <citation type="journal article" date="2014" name="Science">
        <title>Ancient hybridizations among the ancestral genomes of bread wheat.</title>
        <authorList>
            <consortium name="International Wheat Genome Sequencing Consortium,"/>
            <person name="Marcussen T."/>
            <person name="Sandve S.R."/>
            <person name="Heier L."/>
            <person name="Spannagl M."/>
            <person name="Pfeifer M."/>
            <person name="Jakobsen K.S."/>
            <person name="Wulff B.B."/>
            <person name="Steuernagel B."/>
            <person name="Mayer K.F."/>
            <person name="Olsen O.A."/>
        </authorList>
    </citation>
    <scope>NUCLEOTIDE SEQUENCE [LARGE SCALE GENOMIC DNA]</scope>
    <source>
        <strain evidence="3">cv. AL8/78</strain>
    </source>
</reference>
<dbReference type="InterPro" id="IPR044730">
    <property type="entry name" value="RNase_H-like_dom_plant"/>
</dbReference>
<accession>A0A453BDG5</accession>
<dbReference type="CDD" id="cd06222">
    <property type="entry name" value="RNase_H_like"/>
    <property type="match status" value="1"/>
</dbReference>